<reference evidence="3" key="1">
    <citation type="journal article" date="2019" name="Int. J. Syst. Evol. Microbiol.">
        <title>The Global Catalogue of Microorganisms (GCM) 10K type strain sequencing project: providing services to taxonomists for standard genome sequencing and annotation.</title>
        <authorList>
            <consortium name="The Broad Institute Genomics Platform"/>
            <consortium name="The Broad Institute Genome Sequencing Center for Infectious Disease"/>
            <person name="Wu L."/>
            <person name="Ma J."/>
        </authorList>
    </citation>
    <scope>NUCLEOTIDE SEQUENCE [LARGE SCALE GENOMIC DNA]</scope>
    <source>
        <strain evidence="3">CGMCC 4.1641</strain>
    </source>
</reference>
<organism evidence="2 3">
    <name type="scientific">Streptomyces aureoversilis</name>
    <dbReference type="NCBI Taxonomy" id="67277"/>
    <lineage>
        <taxon>Bacteria</taxon>
        <taxon>Bacillati</taxon>
        <taxon>Actinomycetota</taxon>
        <taxon>Actinomycetes</taxon>
        <taxon>Kitasatosporales</taxon>
        <taxon>Streptomycetaceae</taxon>
        <taxon>Streptomyces</taxon>
    </lineage>
</organism>
<accession>A0ABV9ZU79</accession>
<evidence type="ECO:0000313" key="2">
    <source>
        <dbReference type="EMBL" id="MFC5144978.1"/>
    </source>
</evidence>
<protein>
    <submittedName>
        <fullName evidence="2">ATP-grasp domain-containing protein</fullName>
    </submittedName>
</protein>
<keyword evidence="3" id="KW-1185">Reference proteome</keyword>
<comment type="caution">
    <text evidence="2">The sequence shown here is derived from an EMBL/GenBank/DDBJ whole genome shotgun (WGS) entry which is preliminary data.</text>
</comment>
<dbReference type="InterPro" id="IPR041261">
    <property type="entry name" value="R2K_2"/>
</dbReference>
<name>A0ABV9ZU79_9ACTN</name>
<feature type="domain" description="ATP-grasp" evidence="1">
    <location>
        <begin position="80"/>
        <end position="228"/>
    </location>
</feature>
<evidence type="ECO:0000259" key="1">
    <source>
        <dbReference type="Pfam" id="PF18299"/>
    </source>
</evidence>
<evidence type="ECO:0000313" key="3">
    <source>
        <dbReference type="Proteomes" id="UP001596222"/>
    </source>
</evidence>
<dbReference type="Proteomes" id="UP001596222">
    <property type="component" value="Unassembled WGS sequence"/>
</dbReference>
<dbReference type="EMBL" id="JBHSKJ010000004">
    <property type="protein sequence ID" value="MFC5144978.1"/>
    <property type="molecule type" value="Genomic_DNA"/>
</dbReference>
<dbReference type="RefSeq" id="WP_382039180.1">
    <property type="nucleotide sequence ID" value="NZ_JBHSKJ010000004.1"/>
</dbReference>
<proteinExistence type="predicted"/>
<sequence length="266" mass="28683">MRTMLLPPRLTASAESVREAAHRRGLRTMQFTSLTLPDGRGGAEHLHAGPRFADVVASAYGIAPLEAPRDWLAGLPWELTRRDIRIMPIAEAYSLRRPAFVKSPNDKGIRAMVYADGSRLPGPDAVERETPVLVSDTVKFTAEYRLHCLDGKVHTGSRYAEGGRLAPGPLPDAARAFGNDVLTEAGTALPSAIVVDVGMIDRHWAVVEANAAWASGLYTASPDRALDVILRAAGPIGDVAPRDRRFIRTPGPGRHRDTGTVDCVPS</sequence>
<gene>
    <name evidence="2" type="ORF">ACFPP6_09880</name>
</gene>
<dbReference type="Pfam" id="PF18299">
    <property type="entry name" value="R2K_2"/>
    <property type="match status" value="1"/>
</dbReference>